<gene>
    <name evidence="7" type="ORF">AABD04_07680</name>
</gene>
<evidence type="ECO:0000313" key="8">
    <source>
        <dbReference type="Proteomes" id="UP001456513"/>
    </source>
</evidence>
<protein>
    <submittedName>
        <fullName evidence="7">ATP-dependent helicase</fullName>
    </submittedName>
</protein>
<dbReference type="RefSeq" id="WP_341440745.1">
    <property type="nucleotide sequence ID" value="NZ_JBBPCN010000001.1"/>
</dbReference>
<feature type="domain" description="UvrD-like helicase ATP-binding" evidence="6">
    <location>
        <begin position="15"/>
        <end position="446"/>
    </location>
</feature>
<dbReference type="InterPro" id="IPR014016">
    <property type="entry name" value="UvrD-like_ATP-bd"/>
</dbReference>
<evidence type="ECO:0000256" key="4">
    <source>
        <dbReference type="ARBA" id="ARBA00022840"/>
    </source>
</evidence>
<keyword evidence="3 5" id="KW-0347">Helicase</keyword>
<evidence type="ECO:0000256" key="1">
    <source>
        <dbReference type="ARBA" id="ARBA00022741"/>
    </source>
</evidence>
<dbReference type="Pfam" id="PF00580">
    <property type="entry name" value="UvrD-helicase"/>
    <property type="match status" value="1"/>
</dbReference>
<keyword evidence="2 5" id="KW-0378">Hydrolase</keyword>
<dbReference type="InterPro" id="IPR000212">
    <property type="entry name" value="DNA_helicase_UvrD/REP"/>
</dbReference>
<reference evidence="7 8" key="1">
    <citation type="submission" date="2024-03" db="EMBL/GenBank/DDBJ databases">
        <title>Rhodococcus navarretei sp. nov. and Pseudarthrobacter quantumdoti sp. nov., two new species with the ability to biosynthesize Quantum Dots isolated from soil samples at Union Glacier, Antarctica.</title>
        <authorList>
            <person name="Vargas M."/>
        </authorList>
    </citation>
    <scope>NUCLEOTIDE SEQUENCE [LARGE SCALE GENOMIC DNA]</scope>
    <source>
        <strain evidence="7 8">EXRC-4A-4</strain>
    </source>
</reference>
<evidence type="ECO:0000256" key="3">
    <source>
        <dbReference type="ARBA" id="ARBA00022806"/>
    </source>
</evidence>
<organism evidence="7 8">
    <name type="scientific">Rhodococcus navarretei</name>
    <dbReference type="NCBI Taxonomy" id="3128981"/>
    <lineage>
        <taxon>Bacteria</taxon>
        <taxon>Bacillati</taxon>
        <taxon>Actinomycetota</taxon>
        <taxon>Actinomycetes</taxon>
        <taxon>Mycobacteriales</taxon>
        <taxon>Nocardiaceae</taxon>
        <taxon>Rhodococcus</taxon>
    </lineage>
</organism>
<dbReference type="GO" id="GO:0004386">
    <property type="term" value="F:helicase activity"/>
    <property type="evidence" value="ECO:0007669"/>
    <property type="project" value="UniProtKB-KW"/>
</dbReference>
<dbReference type="PROSITE" id="PS51198">
    <property type="entry name" value="UVRD_HELICASE_ATP_BIND"/>
    <property type="match status" value="1"/>
</dbReference>
<dbReference type="Proteomes" id="UP001456513">
    <property type="component" value="Unassembled WGS sequence"/>
</dbReference>
<keyword evidence="8" id="KW-1185">Reference proteome</keyword>
<dbReference type="PANTHER" id="PTHR11070">
    <property type="entry name" value="UVRD / RECB / PCRA DNA HELICASE FAMILY MEMBER"/>
    <property type="match status" value="1"/>
</dbReference>
<accession>A0ABU9CTZ2</accession>
<dbReference type="InterPro" id="IPR027785">
    <property type="entry name" value="UvrD-like_helicase_C"/>
</dbReference>
<comment type="caution">
    <text evidence="7">The sequence shown here is derived from an EMBL/GenBank/DDBJ whole genome shotgun (WGS) entry which is preliminary data.</text>
</comment>
<evidence type="ECO:0000256" key="5">
    <source>
        <dbReference type="PROSITE-ProRule" id="PRU00560"/>
    </source>
</evidence>
<dbReference type="Gene3D" id="3.40.50.300">
    <property type="entry name" value="P-loop containing nucleotide triphosphate hydrolases"/>
    <property type="match status" value="2"/>
</dbReference>
<dbReference type="SUPFAM" id="SSF52540">
    <property type="entry name" value="P-loop containing nucleoside triphosphate hydrolases"/>
    <property type="match status" value="1"/>
</dbReference>
<keyword evidence="4 5" id="KW-0067">ATP-binding</keyword>
<feature type="binding site" evidence="5">
    <location>
        <begin position="36"/>
        <end position="43"/>
    </location>
    <ligand>
        <name>ATP</name>
        <dbReference type="ChEBI" id="CHEBI:30616"/>
    </ligand>
</feature>
<dbReference type="Pfam" id="PF13538">
    <property type="entry name" value="UvrD_C_2"/>
    <property type="match status" value="1"/>
</dbReference>
<evidence type="ECO:0000313" key="7">
    <source>
        <dbReference type="EMBL" id="MEK8070724.1"/>
    </source>
</evidence>
<dbReference type="EMBL" id="JBBPCN010000001">
    <property type="protein sequence ID" value="MEK8070724.1"/>
    <property type="molecule type" value="Genomic_DNA"/>
</dbReference>
<evidence type="ECO:0000259" key="6">
    <source>
        <dbReference type="PROSITE" id="PS51198"/>
    </source>
</evidence>
<dbReference type="InterPro" id="IPR027417">
    <property type="entry name" value="P-loop_NTPase"/>
</dbReference>
<name>A0ABU9CTZ2_9NOCA</name>
<proteinExistence type="predicted"/>
<keyword evidence="1 5" id="KW-0547">Nucleotide-binding</keyword>
<evidence type="ECO:0000256" key="2">
    <source>
        <dbReference type="ARBA" id="ARBA00022801"/>
    </source>
</evidence>
<sequence length="604" mass="66229">MQEDESAADNLAAIELDADQMAIVNAPANARTLVTAGAGQGKTEVVAARVDHLAASEGLSPSVEILVLSFSRAAVAAVRRRTAERDSGTPHVRTFDSFASFLLGENDVELHGGFDHRIREATKLLKGQGDLAGVEDLRHVIFDEVQDLVGDRAELVLALLGKLGDEVGFTALGDPLQGIYDFTLEESRSKRTSDDFRHELVANFGARVLSLSVNYRAQGRRPKDVVRLGIKMRDEPSNTTAAGHLKNLSNTFPHSGIVSDWSFLYEQNGSVAVLCATNGEVLRVSRVLSTQNICHVVRRNAEDFGAARWIADVFDGMAGPEVARGDVVSRIEEQLEGILRDEAWYRLKAAESRPRSKDQLNLHRIRGLISGRGLPLELTEPDSVDIVVSTIHRAKGLEFDSVYFVHPDWVKGDPDSWARLRERYVALSRARHDIAVVELPSDWSWFEDHEGRLRERKKSKKGNRYTRAFEVKSDDAEVVGRADTGILAAQDVQEALREVDLGTPVTGVAEPALSHGKDIPAFVLTTSSGSEIGMTGKQFGRYMNYEFGYRFKDEGWDGITIEGMRLTSVETAAGDPRLGESVGLGPSGLWLIPRLGGLVAPVDK</sequence>